<reference evidence="7 8" key="1">
    <citation type="submission" date="2023-11" db="EMBL/GenBank/DDBJ databases">
        <authorList>
            <person name="Xu M."/>
            <person name="Jiang T."/>
        </authorList>
    </citation>
    <scope>NUCLEOTIDE SEQUENCE [LARGE SCALE GENOMIC DNA]</scope>
    <source>
        <strain evidence="7 8">SD</strain>
    </source>
</reference>
<dbReference type="Pfam" id="PF03466">
    <property type="entry name" value="LysR_substrate"/>
    <property type="match status" value="1"/>
</dbReference>
<dbReference type="Proteomes" id="UP001277761">
    <property type="component" value="Unassembled WGS sequence"/>
</dbReference>
<dbReference type="PANTHER" id="PTHR30346">
    <property type="entry name" value="TRANSCRIPTIONAL DUAL REGULATOR HCAR-RELATED"/>
    <property type="match status" value="1"/>
</dbReference>
<organism evidence="7 8">
    <name type="scientific">Patulibacter brassicae</name>
    <dbReference type="NCBI Taxonomy" id="1705717"/>
    <lineage>
        <taxon>Bacteria</taxon>
        <taxon>Bacillati</taxon>
        <taxon>Actinomycetota</taxon>
        <taxon>Thermoleophilia</taxon>
        <taxon>Solirubrobacterales</taxon>
        <taxon>Patulibacteraceae</taxon>
        <taxon>Patulibacter</taxon>
    </lineage>
</organism>
<evidence type="ECO:0000256" key="5">
    <source>
        <dbReference type="SAM" id="MobiDB-lite"/>
    </source>
</evidence>
<evidence type="ECO:0000256" key="2">
    <source>
        <dbReference type="ARBA" id="ARBA00023015"/>
    </source>
</evidence>
<evidence type="ECO:0000256" key="3">
    <source>
        <dbReference type="ARBA" id="ARBA00023125"/>
    </source>
</evidence>
<comment type="similarity">
    <text evidence="1">Belongs to the LysR transcriptional regulatory family.</text>
</comment>
<dbReference type="EMBL" id="JAXAVX010000001">
    <property type="protein sequence ID" value="MDX8150829.1"/>
    <property type="molecule type" value="Genomic_DNA"/>
</dbReference>
<dbReference type="PRINTS" id="PR00039">
    <property type="entry name" value="HTHLYSR"/>
</dbReference>
<name>A0ABU4VI57_9ACTN</name>
<keyword evidence="2" id="KW-0805">Transcription regulation</keyword>
<evidence type="ECO:0000313" key="7">
    <source>
        <dbReference type="EMBL" id="MDX8150829.1"/>
    </source>
</evidence>
<keyword evidence="3" id="KW-0238">DNA-binding</keyword>
<dbReference type="InterPro" id="IPR036390">
    <property type="entry name" value="WH_DNA-bd_sf"/>
</dbReference>
<keyword evidence="4" id="KW-0804">Transcription</keyword>
<dbReference type="Gene3D" id="1.10.10.10">
    <property type="entry name" value="Winged helix-like DNA-binding domain superfamily/Winged helix DNA-binding domain"/>
    <property type="match status" value="1"/>
</dbReference>
<dbReference type="SUPFAM" id="SSF46785">
    <property type="entry name" value="Winged helix' DNA-binding domain"/>
    <property type="match status" value="1"/>
</dbReference>
<dbReference type="InterPro" id="IPR005119">
    <property type="entry name" value="LysR_subst-bd"/>
</dbReference>
<feature type="domain" description="HTH lysR-type" evidence="6">
    <location>
        <begin position="1"/>
        <end position="58"/>
    </location>
</feature>
<dbReference type="InterPro" id="IPR036388">
    <property type="entry name" value="WH-like_DNA-bd_sf"/>
</dbReference>
<dbReference type="RefSeq" id="WP_319952971.1">
    <property type="nucleotide sequence ID" value="NZ_JAXAVX010000001.1"/>
</dbReference>
<protein>
    <submittedName>
        <fullName evidence="7">LysR family transcriptional regulator</fullName>
    </submittedName>
</protein>
<proteinExistence type="inferred from homology"/>
<accession>A0ABU4VI57</accession>
<evidence type="ECO:0000313" key="8">
    <source>
        <dbReference type="Proteomes" id="UP001277761"/>
    </source>
</evidence>
<dbReference type="PANTHER" id="PTHR30346:SF29">
    <property type="entry name" value="LYSR SUBSTRATE-BINDING"/>
    <property type="match status" value="1"/>
</dbReference>
<dbReference type="Gene3D" id="3.40.190.10">
    <property type="entry name" value="Periplasmic binding protein-like II"/>
    <property type="match status" value="2"/>
</dbReference>
<dbReference type="Pfam" id="PF00126">
    <property type="entry name" value="HTH_1"/>
    <property type="match status" value="1"/>
</dbReference>
<dbReference type="PROSITE" id="PS50931">
    <property type="entry name" value="HTH_LYSR"/>
    <property type="match status" value="1"/>
</dbReference>
<feature type="region of interest" description="Disordered" evidence="5">
    <location>
        <begin position="297"/>
        <end position="350"/>
    </location>
</feature>
<keyword evidence="8" id="KW-1185">Reference proteome</keyword>
<dbReference type="SUPFAM" id="SSF53850">
    <property type="entry name" value="Periplasmic binding protein-like II"/>
    <property type="match status" value="1"/>
</dbReference>
<feature type="compositionally biased region" description="Low complexity" evidence="5">
    <location>
        <begin position="297"/>
        <end position="310"/>
    </location>
</feature>
<comment type="caution">
    <text evidence="7">The sequence shown here is derived from an EMBL/GenBank/DDBJ whole genome shotgun (WGS) entry which is preliminary data.</text>
</comment>
<evidence type="ECO:0000259" key="6">
    <source>
        <dbReference type="PROSITE" id="PS50931"/>
    </source>
</evidence>
<dbReference type="InterPro" id="IPR000847">
    <property type="entry name" value="LysR_HTH_N"/>
</dbReference>
<evidence type="ECO:0000256" key="4">
    <source>
        <dbReference type="ARBA" id="ARBA00023163"/>
    </source>
</evidence>
<sequence>MDVLQLRVLREVARHGSISAAAEALDYTQPAMSRQLAALERTAGRPLVERTARGTRLTPLGEILLRRAETVLAELDAAQADLERYEDPGERPVRLVTFQTAIASFVPDAIAEVRRRAPGTVVEVELRSDARDATAALHGDRLDVWLVNAAPRERHDARVHAVRRDPFWCCLPVGHPAADAPFVGLRTLARERLVLTADSLCADRALILDACAAAGFRPRVAAHCDDPATTQGLVAAGAGIAILPEMALTARRDDVVLRPLGEPLRRQVLAIVPRDAPPRPGRDELLAALREAGAAWQAPALAGPAGPGRAPDGDEPDAGAVGAQPSASGAGSKIPARSIRGRSPQRASSR</sequence>
<gene>
    <name evidence="7" type="ORF">SK069_04415</name>
</gene>
<evidence type="ECO:0000256" key="1">
    <source>
        <dbReference type="ARBA" id="ARBA00009437"/>
    </source>
</evidence>